<feature type="transmembrane region" description="Helical" evidence="8">
    <location>
        <begin position="347"/>
        <end position="363"/>
    </location>
</feature>
<dbReference type="Proteomes" id="UP001501523">
    <property type="component" value="Unassembled WGS sequence"/>
</dbReference>
<feature type="transmembrane region" description="Helical" evidence="8">
    <location>
        <begin position="289"/>
        <end position="311"/>
    </location>
</feature>
<evidence type="ECO:0000256" key="8">
    <source>
        <dbReference type="SAM" id="Phobius"/>
    </source>
</evidence>
<dbReference type="InterPro" id="IPR050297">
    <property type="entry name" value="LipidA_mod_glycosyltrf_83"/>
</dbReference>
<sequence>MRPHAKIPAFPARIPFVKTIPAPSTHPDLPLWRAVLEHPLFLGLLLLAPIVFLLPPLPIDETRYLAVAWEMRQTGEFLVPHLNGATYAHKPPLLFWLINAGWLLTGVHAWTGRAMTLLCSGLSLILLYRLTLRLTASVAAARVSMWILLGAVYFAAFANAIMFDVPLTTCVLLAMHGICDLAEGRARRGIVVTGVAIGLGILVKGPVMLLDIAFVALGAPWWSDQLAGRRARYFGAFALAILLGAAIALGWAIPAALHGGTDYARAIFLNQTLDRIEAVQGASTHARPLWWYLAIFPLMLLPWPLVIRGSWSKLRALADQPALRMALVWVVPTFVAFSLVGGKQPHYLLPVIPGVALALAFALDRGALRVRVGLLALVLVAIGLAMALLPRFSAARPALAYVGDISPWWGIAVIALGMGLLAGMRRLAQPMWPALAMVMLALLVKLAVIEGTGERYDIEAIASRIRDAQERGQPIAHLGWHHGVYEFAGRLTSPLTALNSEEEFKAWAQQHPDGLLVSFYRRYRFRAQPVYSQRFRGGEVSIWTARDALASGIDPSIAHQKESSEDASDE</sequence>
<dbReference type="Pfam" id="PF13231">
    <property type="entry name" value="PMT_2"/>
    <property type="match status" value="1"/>
</dbReference>
<feature type="transmembrane region" description="Helical" evidence="8">
    <location>
        <begin position="323"/>
        <end position="341"/>
    </location>
</feature>
<keyword evidence="3" id="KW-0328">Glycosyltransferase</keyword>
<proteinExistence type="predicted"/>
<feature type="transmembrane region" description="Helical" evidence="8">
    <location>
        <begin position="110"/>
        <end position="131"/>
    </location>
</feature>
<reference evidence="10 11" key="1">
    <citation type="journal article" date="2019" name="Int. J. Syst. Evol. Microbiol.">
        <title>The Global Catalogue of Microorganisms (GCM) 10K type strain sequencing project: providing services to taxonomists for standard genome sequencing and annotation.</title>
        <authorList>
            <consortium name="The Broad Institute Genomics Platform"/>
            <consortium name="The Broad Institute Genome Sequencing Center for Infectious Disease"/>
            <person name="Wu L."/>
            <person name="Ma J."/>
        </authorList>
    </citation>
    <scope>NUCLEOTIDE SEQUENCE [LARGE SCALE GENOMIC DNA]</scope>
    <source>
        <strain evidence="10 11">JCM 15421</strain>
    </source>
</reference>
<dbReference type="PANTHER" id="PTHR33908:SF3">
    <property type="entry name" value="UNDECAPRENYL PHOSPHATE-ALPHA-4-AMINO-4-DEOXY-L-ARABINOSE ARABINOSYL TRANSFERASE"/>
    <property type="match status" value="1"/>
</dbReference>
<evidence type="ECO:0000256" key="4">
    <source>
        <dbReference type="ARBA" id="ARBA00022679"/>
    </source>
</evidence>
<keyword evidence="4" id="KW-0808">Transferase</keyword>
<dbReference type="PANTHER" id="PTHR33908">
    <property type="entry name" value="MANNOSYLTRANSFERASE YKCB-RELATED"/>
    <property type="match status" value="1"/>
</dbReference>
<evidence type="ECO:0000313" key="11">
    <source>
        <dbReference type="Proteomes" id="UP001501523"/>
    </source>
</evidence>
<keyword evidence="2" id="KW-1003">Cell membrane</keyword>
<evidence type="ECO:0000313" key="10">
    <source>
        <dbReference type="EMBL" id="GAA0716218.1"/>
    </source>
</evidence>
<evidence type="ECO:0000259" key="9">
    <source>
        <dbReference type="Pfam" id="PF13231"/>
    </source>
</evidence>
<gene>
    <name evidence="10" type="ORF">GCM10009105_22430</name>
</gene>
<dbReference type="EMBL" id="BAAAEU010000010">
    <property type="protein sequence ID" value="GAA0716218.1"/>
    <property type="molecule type" value="Genomic_DNA"/>
</dbReference>
<comment type="subcellular location">
    <subcellularLocation>
        <location evidence="1">Cell membrane</location>
        <topology evidence="1">Multi-pass membrane protein</topology>
    </subcellularLocation>
</comment>
<feature type="transmembrane region" description="Helical" evidence="8">
    <location>
        <begin position="143"/>
        <end position="163"/>
    </location>
</feature>
<evidence type="ECO:0000256" key="1">
    <source>
        <dbReference type="ARBA" id="ARBA00004651"/>
    </source>
</evidence>
<feature type="transmembrane region" description="Helical" evidence="8">
    <location>
        <begin position="233"/>
        <end position="253"/>
    </location>
</feature>
<evidence type="ECO:0000256" key="3">
    <source>
        <dbReference type="ARBA" id="ARBA00022676"/>
    </source>
</evidence>
<feature type="transmembrane region" description="Helical" evidence="8">
    <location>
        <begin position="405"/>
        <end position="424"/>
    </location>
</feature>
<keyword evidence="5 8" id="KW-0812">Transmembrane</keyword>
<feature type="transmembrane region" description="Helical" evidence="8">
    <location>
        <begin position="431"/>
        <end position="449"/>
    </location>
</feature>
<dbReference type="RefSeq" id="WP_343791072.1">
    <property type="nucleotide sequence ID" value="NZ_BAAAEU010000010.1"/>
</dbReference>
<name>A0ABN1IKI7_9GAMM</name>
<accession>A0ABN1IKI7</accession>
<comment type="caution">
    <text evidence="10">The sequence shown here is derived from an EMBL/GenBank/DDBJ whole genome shotgun (WGS) entry which is preliminary data.</text>
</comment>
<protein>
    <recommendedName>
        <fullName evidence="9">Glycosyltransferase RgtA/B/C/D-like domain-containing protein</fullName>
    </recommendedName>
</protein>
<evidence type="ECO:0000256" key="6">
    <source>
        <dbReference type="ARBA" id="ARBA00022989"/>
    </source>
</evidence>
<feature type="domain" description="Glycosyltransferase RgtA/B/C/D-like" evidence="9">
    <location>
        <begin position="89"/>
        <end position="242"/>
    </location>
</feature>
<organism evidence="10 11">
    <name type="scientific">Dokdonella soli</name>
    <dbReference type="NCBI Taxonomy" id="529810"/>
    <lineage>
        <taxon>Bacteria</taxon>
        <taxon>Pseudomonadati</taxon>
        <taxon>Pseudomonadota</taxon>
        <taxon>Gammaproteobacteria</taxon>
        <taxon>Lysobacterales</taxon>
        <taxon>Rhodanobacteraceae</taxon>
        <taxon>Dokdonella</taxon>
    </lineage>
</organism>
<feature type="transmembrane region" description="Helical" evidence="8">
    <location>
        <begin position="372"/>
        <end position="393"/>
    </location>
</feature>
<evidence type="ECO:0000256" key="7">
    <source>
        <dbReference type="ARBA" id="ARBA00023136"/>
    </source>
</evidence>
<feature type="transmembrane region" description="Helical" evidence="8">
    <location>
        <begin position="40"/>
        <end position="59"/>
    </location>
</feature>
<keyword evidence="7 8" id="KW-0472">Membrane</keyword>
<keyword evidence="6 8" id="KW-1133">Transmembrane helix</keyword>
<keyword evidence="11" id="KW-1185">Reference proteome</keyword>
<dbReference type="InterPro" id="IPR038731">
    <property type="entry name" value="RgtA/B/C-like"/>
</dbReference>
<evidence type="ECO:0000256" key="5">
    <source>
        <dbReference type="ARBA" id="ARBA00022692"/>
    </source>
</evidence>
<feature type="transmembrane region" description="Helical" evidence="8">
    <location>
        <begin position="190"/>
        <end position="221"/>
    </location>
</feature>
<evidence type="ECO:0000256" key="2">
    <source>
        <dbReference type="ARBA" id="ARBA00022475"/>
    </source>
</evidence>